<proteinExistence type="predicted"/>
<dbReference type="EMBL" id="HG793134">
    <property type="protein sequence ID" value="CRL17289.1"/>
    <property type="molecule type" value="Genomic_DNA"/>
</dbReference>
<accession>A0A0G4NTH6</accession>
<keyword evidence="2" id="KW-1185">Reference proteome</keyword>
<name>A0A0G4NTH6_PENC3</name>
<sequence length="335" mass="37597">MFEDSIAAFAHINVRVKLRDHNIKTNSRTTTLTEVKMLVSDTGDPVSQFQGQPVYYGLTPVAPGPVPVPGPAQYGPEYFGPPSIGPNPVAYGPYGQPLTYPVMFEPAPLAPPSYGPPMMIPMVSGPQFLAPPPLNFAYTNLNYSMGAPYPSEPVEVPEKGSGDWLVAYHKFMAWTHTVYYSSNSPEAFVDSWKQALAEMKEAFGPPSLPTVFVLNQFLAAVSVHPSTIPWIESLEFKQGSLPASILDEAYADFLEFEADRLGIEQSVVSDTDSISIDMDRMEIPPKRYCPYHRRLTRHPLDECYRNPENTKRKRRWRRNQELIAAAVDAEKRKWR</sequence>
<protein>
    <submittedName>
        <fullName evidence="1">Str. FM013</fullName>
    </submittedName>
</protein>
<evidence type="ECO:0000313" key="1">
    <source>
        <dbReference type="EMBL" id="CRL17289.1"/>
    </source>
</evidence>
<dbReference type="Proteomes" id="UP000053732">
    <property type="component" value="Unassembled WGS sequence"/>
</dbReference>
<reference evidence="1 2" key="1">
    <citation type="journal article" date="2014" name="Nat. Commun.">
        <title>Multiple recent horizontal transfers of a large genomic region in cheese making fungi.</title>
        <authorList>
            <person name="Cheeseman K."/>
            <person name="Ropars J."/>
            <person name="Renault P."/>
            <person name="Dupont J."/>
            <person name="Gouzy J."/>
            <person name="Branca A."/>
            <person name="Abraham A.L."/>
            <person name="Ceppi M."/>
            <person name="Conseiller E."/>
            <person name="Debuchy R."/>
            <person name="Malagnac F."/>
            <person name="Goarin A."/>
            <person name="Silar P."/>
            <person name="Lacoste S."/>
            <person name="Sallet E."/>
            <person name="Bensimon A."/>
            <person name="Giraud T."/>
            <person name="Brygoo Y."/>
        </authorList>
    </citation>
    <scope>NUCLEOTIDE SEQUENCE [LARGE SCALE GENOMIC DNA]</scope>
    <source>
        <strain evidence="2">FM 013</strain>
    </source>
</reference>
<gene>
    <name evidence="1" type="ORF">PCAMFM013_S001g000249</name>
</gene>
<dbReference type="AlphaFoldDB" id="A0A0G4NTH6"/>
<evidence type="ECO:0000313" key="2">
    <source>
        <dbReference type="Proteomes" id="UP000053732"/>
    </source>
</evidence>
<organism evidence="1 2">
    <name type="scientific">Penicillium camemberti (strain FM 013)</name>
    <dbReference type="NCBI Taxonomy" id="1429867"/>
    <lineage>
        <taxon>Eukaryota</taxon>
        <taxon>Fungi</taxon>
        <taxon>Dikarya</taxon>
        <taxon>Ascomycota</taxon>
        <taxon>Pezizomycotina</taxon>
        <taxon>Eurotiomycetes</taxon>
        <taxon>Eurotiomycetidae</taxon>
        <taxon>Eurotiales</taxon>
        <taxon>Aspergillaceae</taxon>
        <taxon>Penicillium</taxon>
    </lineage>
</organism>